<proteinExistence type="inferred from homology"/>
<evidence type="ECO:0000256" key="3">
    <source>
        <dbReference type="ARBA" id="ARBA00009409"/>
    </source>
</evidence>
<feature type="domain" description="FPG-type" evidence="16">
    <location>
        <begin position="230"/>
        <end position="264"/>
    </location>
</feature>
<feature type="domain" description="Formamidopyrimidine-DNA glycosylase catalytic" evidence="17">
    <location>
        <begin position="2"/>
        <end position="115"/>
    </location>
</feature>
<dbReference type="Gene3D" id="3.20.190.10">
    <property type="entry name" value="MutM-like, N-terminal"/>
    <property type="match status" value="1"/>
</dbReference>
<evidence type="ECO:0000256" key="1">
    <source>
        <dbReference type="ARBA" id="ARBA00001668"/>
    </source>
</evidence>
<dbReference type="GO" id="GO:0140078">
    <property type="term" value="F:class I DNA-(apurinic or apyrimidinic site) endonuclease activity"/>
    <property type="evidence" value="ECO:0007669"/>
    <property type="project" value="UniProtKB-EC"/>
</dbReference>
<dbReference type="InterPro" id="IPR010979">
    <property type="entry name" value="Ribosomal_uS13-like_H2TH"/>
</dbReference>
<keyword evidence="4" id="KW-0479">Metal-binding</keyword>
<evidence type="ECO:0000256" key="4">
    <source>
        <dbReference type="ARBA" id="ARBA00022723"/>
    </source>
</evidence>
<dbReference type="InterPro" id="IPR015886">
    <property type="entry name" value="H2TH_FPG"/>
</dbReference>
<dbReference type="GO" id="GO:0008534">
    <property type="term" value="F:oxidized purine nucleobase lesion DNA N-glycosylase activity"/>
    <property type="evidence" value="ECO:0007669"/>
    <property type="project" value="UniProtKB-EC"/>
</dbReference>
<comment type="cofactor">
    <cofactor evidence="2">
        <name>Zn(2+)</name>
        <dbReference type="ChEBI" id="CHEBI:29105"/>
    </cofactor>
</comment>
<protein>
    <submittedName>
        <fullName evidence="18">Formamidopyrimidine-DNA glycosylase</fullName>
    </submittedName>
</protein>
<evidence type="ECO:0000259" key="17">
    <source>
        <dbReference type="PROSITE" id="PS51068"/>
    </source>
</evidence>
<evidence type="ECO:0000313" key="18">
    <source>
        <dbReference type="EMBL" id="RIA47350.1"/>
    </source>
</evidence>
<keyword evidence="7" id="KW-0378">Hydrolase</keyword>
<comment type="similarity">
    <text evidence="3">Belongs to the FPG family.</text>
</comment>
<keyword evidence="12" id="KW-0511">Multifunctional enzyme</keyword>
<evidence type="ECO:0000256" key="9">
    <source>
        <dbReference type="ARBA" id="ARBA00023125"/>
    </source>
</evidence>
<dbReference type="InterPro" id="IPR010663">
    <property type="entry name" value="Znf_FPG/IleRS"/>
</dbReference>
<keyword evidence="11" id="KW-0456">Lyase</keyword>
<evidence type="ECO:0000256" key="13">
    <source>
        <dbReference type="ARBA" id="ARBA00023295"/>
    </source>
</evidence>
<dbReference type="AlphaFoldDB" id="A0A397PCU3"/>
<dbReference type="Pfam" id="PF01149">
    <property type="entry name" value="Fapy_DNA_glyco"/>
    <property type="match status" value="1"/>
</dbReference>
<accession>A0A397PCU3</accession>
<dbReference type="SUPFAM" id="SSF81624">
    <property type="entry name" value="N-terminal domain of MutM-like DNA repair proteins"/>
    <property type="match status" value="1"/>
</dbReference>
<keyword evidence="9" id="KW-0238">DNA-binding</keyword>
<dbReference type="InterPro" id="IPR000214">
    <property type="entry name" value="Znf_DNA_glyclase/AP_lyase"/>
</dbReference>
<keyword evidence="13" id="KW-0326">Glycosidase</keyword>
<dbReference type="InterPro" id="IPR015887">
    <property type="entry name" value="DNA_glyclase_Znf_dom_DNA_BS"/>
</dbReference>
<evidence type="ECO:0000256" key="15">
    <source>
        <dbReference type="PROSITE-ProRule" id="PRU00391"/>
    </source>
</evidence>
<dbReference type="SMART" id="SM00898">
    <property type="entry name" value="Fapy_DNA_glyco"/>
    <property type="match status" value="1"/>
</dbReference>
<evidence type="ECO:0000256" key="5">
    <source>
        <dbReference type="ARBA" id="ARBA00022763"/>
    </source>
</evidence>
<keyword evidence="5" id="KW-0227">DNA damage</keyword>
<evidence type="ECO:0000259" key="16">
    <source>
        <dbReference type="PROSITE" id="PS51066"/>
    </source>
</evidence>
<dbReference type="InterPro" id="IPR035937">
    <property type="entry name" value="FPG_N"/>
</dbReference>
<evidence type="ECO:0000256" key="2">
    <source>
        <dbReference type="ARBA" id="ARBA00001947"/>
    </source>
</evidence>
<comment type="catalytic activity">
    <reaction evidence="1">
        <text>Hydrolysis of DNA containing ring-opened 7-methylguanine residues, releasing 2,6-diamino-4-hydroxy-5-(N-methyl)formamidopyrimidine.</text>
        <dbReference type="EC" id="3.2.2.23"/>
    </reaction>
</comment>
<evidence type="ECO:0000256" key="11">
    <source>
        <dbReference type="ARBA" id="ARBA00023239"/>
    </source>
</evidence>
<dbReference type="GO" id="GO:0003684">
    <property type="term" value="F:damaged DNA binding"/>
    <property type="evidence" value="ECO:0007669"/>
    <property type="project" value="InterPro"/>
</dbReference>
<dbReference type="EMBL" id="QXDF01000003">
    <property type="protein sequence ID" value="RIA47350.1"/>
    <property type="molecule type" value="Genomic_DNA"/>
</dbReference>
<sequence>MPELPDVENFKRYLDATGLHKRIEHITLTSEKVLHGVTRQKLAAALTGHALSRTYRHGKHLFAELDDGPWLMLHFGMTGFLAYFQNLDDDPEHDRLRLDFDNGYHLAFVNQRLFGEVGVVEDPAAFITEQELGPDALALDEDAFRHVLAERRGQVKSALMDQSLIAGIGNVYSDEMLFQAGIHPKTLISDLDDAAVHTLYAAMMNVLNVAIDKGAGSADLFDNLPQGWLLPHRDEGAKCPRCGGAIEKVSAAGRGAYICPQCQPEP</sequence>
<dbReference type="GO" id="GO:0006284">
    <property type="term" value="P:base-excision repair"/>
    <property type="evidence" value="ECO:0007669"/>
    <property type="project" value="InterPro"/>
</dbReference>
<dbReference type="SUPFAM" id="SSF57716">
    <property type="entry name" value="Glucocorticoid receptor-like (DNA-binding domain)"/>
    <property type="match status" value="1"/>
</dbReference>
<keyword evidence="19" id="KW-1185">Reference proteome</keyword>
<dbReference type="PANTHER" id="PTHR22993">
    <property type="entry name" value="FORMAMIDOPYRIMIDINE-DNA GLYCOSYLASE"/>
    <property type="match status" value="1"/>
</dbReference>
<dbReference type="SUPFAM" id="SSF46946">
    <property type="entry name" value="S13-like H2TH domain"/>
    <property type="match status" value="1"/>
</dbReference>
<evidence type="ECO:0000256" key="6">
    <source>
        <dbReference type="ARBA" id="ARBA00022771"/>
    </source>
</evidence>
<keyword evidence="10" id="KW-0234">DNA repair</keyword>
<dbReference type="PROSITE" id="PS01242">
    <property type="entry name" value="ZF_FPG_1"/>
    <property type="match status" value="1"/>
</dbReference>
<dbReference type="PROSITE" id="PS51068">
    <property type="entry name" value="FPG_CAT"/>
    <property type="match status" value="1"/>
</dbReference>
<evidence type="ECO:0000256" key="10">
    <source>
        <dbReference type="ARBA" id="ARBA00023204"/>
    </source>
</evidence>
<evidence type="ECO:0000256" key="12">
    <source>
        <dbReference type="ARBA" id="ARBA00023268"/>
    </source>
</evidence>
<dbReference type="Gene3D" id="1.10.8.50">
    <property type="match status" value="1"/>
</dbReference>
<gene>
    <name evidence="18" type="ORF">BXY53_2428</name>
</gene>
<comment type="catalytic activity">
    <reaction evidence="14">
        <text>2'-deoxyribonucleotide-(2'-deoxyribose 5'-phosphate)-2'-deoxyribonucleotide-DNA = a 3'-end 2'-deoxyribonucleotide-(2,3-dehydro-2,3-deoxyribose 5'-phosphate)-DNA + a 5'-end 5'-phospho-2'-deoxyribonucleoside-DNA + H(+)</text>
        <dbReference type="Rhea" id="RHEA:66592"/>
        <dbReference type="Rhea" id="RHEA-COMP:13180"/>
        <dbReference type="Rhea" id="RHEA-COMP:16897"/>
        <dbReference type="Rhea" id="RHEA-COMP:17067"/>
        <dbReference type="ChEBI" id="CHEBI:15378"/>
        <dbReference type="ChEBI" id="CHEBI:136412"/>
        <dbReference type="ChEBI" id="CHEBI:157695"/>
        <dbReference type="ChEBI" id="CHEBI:167181"/>
        <dbReference type="EC" id="4.2.99.18"/>
    </reaction>
</comment>
<dbReference type="PANTHER" id="PTHR22993:SF9">
    <property type="entry name" value="FORMAMIDOPYRIMIDINE-DNA GLYCOSYLASE"/>
    <property type="match status" value="1"/>
</dbReference>
<dbReference type="InterPro" id="IPR012319">
    <property type="entry name" value="FPG_cat"/>
</dbReference>
<dbReference type="PROSITE" id="PS51066">
    <property type="entry name" value="ZF_FPG_2"/>
    <property type="match status" value="1"/>
</dbReference>
<reference evidence="18 19" key="1">
    <citation type="submission" date="2018-08" db="EMBL/GenBank/DDBJ databases">
        <title>Genomic Encyclopedia of Archaeal and Bacterial Type Strains, Phase II (KMG-II): from individual species to whole genera.</title>
        <authorList>
            <person name="Goeker M."/>
        </authorList>
    </citation>
    <scope>NUCLEOTIDE SEQUENCE [LARGE SCALE GENOMIC DNA]</scope>
    <source>
        <strain evidence="18 19">DSM 5002</strain>
    </source>
</reference>
<name>A0A397PCU3_9HYPH</name>
<dbReference type="Pfam" id="PF06831">
    <property type="entry name" value="H2TH"/>
    <property type="match status" value="1"/>
</dbReference>
<organism evidence="18 19">
    <name type="scientific">Dichotomicrobium thermohalophilum</name>
    <dbReference type="NCBI Taxonomy" id="933063"/>
    <lineage>
        <taxon>Bacteria</taxon>
        <taxon>Pseudomonadati</taxon>
        <taxon>Pseudomonadota</taxon>
        <taxon>Alphaproteobacteria</taxon>
        <taxon>Hyphomicrobiales</taxon>
        <taxon>Hyphomicrobiaceae</taxon>
        <taxon>Dichotomicrobium</taxon>
    </lineage>
</organism>
<dbReference type="RefSeq" id="WP_119062233.1">
    <property type="nucleotide sequence ID" value="NZ_QXDF01000003.1"/>
</dbReference>
<dbReference type="OrthoDB" id="9800855at2"/>
<dbReference type="SMART" id="SM01232">
    <property type="entry name" value="H2TH"/>
    <property type="match status" value="1"/>
</dbReference>
<evidence type="ECO:0000313" key="19">
    <source>
        <dbReference type="Proteomes" id="UP000266273"/>
    </source>
</evidence>
<dbReference type="GO" id="GO:0008270">
    <property type="term" value="F:zinc ion binding"/>
    <property type="evidence" value="ECO:0007669"/>
    <property type="project" value="UniProtKB-KW"/>
</dbReference>
<comment type="caution">
    <text evidence="18">The sequence shown here is derived from an EMBL/GenBank/DDBJ whole genome shotgun (WGS) entry which is preliminary data.</text>
</comment>
<keyword evidence="8" id="KW-0862">Zinc</keyword>
<evidence type="ECO:0000256" key="14">
    <source>
        <dbReference type="ARBA" id="ARBA00044632"/>
    </source>
</evidence>
<dbReference type="Proteomes" id="UP000266273">
    <property type="component" value="Unassembled WGS sequence"/>
</dbReference>
<dbReference type="Pfam" id="PF06827">
    <property type="entry name" value="zf-FPG_IleRS"/>
    <property type="match status" value="1"/>
</dbReference>
<keyword evidence="6 15" id="KW-0863">Zinc-finger</keyword>
<evidence type="ECO:0000256" key="8">
    <source>
        <dbReference type="ARBA" id="ARBA00022833"/>
    </source>
</evidence>
<evidence type="ECO:0000256" key="7">
    <source>
        <dbReference type="ARBA" id="ARBA00022801"/>
    </source>
</evidence>